<proteinExistence type="predicted"/>
<evidence type="ECO:0000313" key="3">
    <source>
        <dbReference type="Proteomes" id="UP001285855"/>
    </source>
</evidence>
<comment type="caution">
    <text evidence="2">The sequence shown here is derived from an EMBL/GenBank/DDBJ whole genome shotgun (WGS) entry which is preliminary data.</text>
</comment>
<keyword evidence="1" id="KW-1133">Transmembrane helix</keyword>
<keyword evidence="3" id="KW-1185">Reference proteome</keyword>
<feature type="transmembrane region" description="Helical" evidence="1">
    <location>
        <begin position="12"/>
        <end position="29"/>
    </location>
</feature>
<dbReference type="EMBL" id="JAXDAE010000010">
    <property type="protein sequence ID" value="MDY2587773.1"/>
    <property type="molecule type" value="Genomic_DNA"/>
</dbReference>
<keyword evidence="1" id="KW-0812">Transmembrane</keyword>
<organism evidence="2 3">
    <name type="scientific">Winogradskyella aquimaris</name>
    <dbReference type="NCBI Taxonomy" id="864074"/>
    <lineage>
        <taxon>Bacteria</taxon>
        <taxon>Pseudomonadati</taxon>
        <taxon>Bacteroidota</taxon>
        <taxon>Flavobacteriia</taxon>
        <taxon>Flavobacteriales</taxon>
        <taxon>Flavobacteriaceae</taxon>
        <taxon>Winogradskyella</taxon>
    </lineage>
</organism>
<evidence type="ECO:0000313" key="2">
    <source>
        <dbReference type="EMBL" id="MDY2587773.1"/>
    </source>
</evidence>
<feature type="transmembrane region" description="Helical" evidence="1">
    <location>
        <begin position="35"/>
        <end position="55"/>
    </location>
</feature>
<sequence length="75" mass="8465">MKFFPLNKDTISLSISSLVAIGFFVAGLSEVLDYFIIKALLFMGFGALFFVAIFFTMKNNAIKNRPEDKPQDDLH</sequence>
<evidence type="ECO:0000256" key="1">
    <source>
        <dbReference type="SAM" id="Phobius"/>
    </source>
</evidence>
<name>A0ABU5ENC5_9FLAO</name>
<protein>
    <submittedName>
        <fullName evidence="2">Uncharacterized protein</fullName>
    </submittedName>
</protein>
<keyword evidence="1" id="KW-0472">Membrane</keyword>
<reference evidence="2 3" key="1">
    <citation type="submission" date="2023-11" db="EMBL/GenBank/DDBJ databases">
        <title>Winogradskyella pelagius sp. nov., isolated from coastal sediment.</title>
        <authorList>
            <person name="Li F."/>
        </authorList>
    </citation>
    <scope>NUCLEOTIDE SEQUENCE [LARGE SCALE GENOMIC DNA]</scope>
    <source>
        <strain evidence="2 3">KCTC 23502</strain>
    </source>
</reference>
<dbReference type="Proteomes" id="UP001285855">
    <property type="component" value="Unassembled WGS sequence"/>
</dbReference>
<gene>
    <name evidence="2" type="ORF">SNF14_10505</name>
</gene>
<accession>A0ABU5ENC5</accession>
<dbReference type="RefSeq" id="WP_320556127.1">
    <property type="nucleotide sequence ID" value="NZ_JAXDAE010000010.1"/>
</dbReference>